<comment type="caution">
    <text evidence="2">The sequence shown here is derived from an EMBL/GenBank/DDBJ whole genome shotgun (WGS) entry which is preliminary data.</text>
</comment>
<organism evidence="2 3">
    <name type="scientific">Arsukibacterium indicum</name>
    <dbReference type="NCBI Taxonomy" id="2848612"/>
    <lineage>
        <taxon>Bacteria</taxon>
        <taxon>Pseudomonadati</taxon>
        <taxon>Pseudomonadota</taxon>
        <taxon>Gammaproteobacteria</taxon>
        <taxon>Chromatiales</taxon>
        <taxon>Chromatiaceae</taxon>
        <taxon>Arsukibacterium</taxon>
    </lineage>
</organism>
<dbReference type="Proteomes" id="UP000704611">
    <property type="component" value="Unassembled WGS sequence"/>
</dbReference>
<protein>
    <submittedName>
        <fullName evidence="2">SEL1-like repeat protein</fullName>
    </submittedName>
</protein>
<dbReference type="Pfam" id="PF08238">
    <property type="entry name" value="Sel1"/>
    <property type="match status" value="3"/>
</dbReference>
<feature type="signal peptide" evidence="1">
    <location>
        <begin position="1"/>
        <end position="24"/>
    </location>
</feature>
<evidence type="ECO:0000256" key="1">
    <source>
        <dbReference type="SAM" id="SignalP"/>
    </source>
</evidence>
<keyword evidence="3" id="KW-1185">Reference proteome</keyword>
<dbReference type="InterPro" id="IPR050767">
    <property type="entry name" value="Sel1_AlgK"/>
</dbReference>
<proteinExistence type="predicted"/>
<dbReference type="PANTHER" id="PTHR11102">
    <property type="entry name" value="SEL-1-LIKE PROTEIN"/>
    <property type="match status" value="1"/>
</dbReference>
<accession>A0ABS6MPK1</accession>
<dbReference type="PANTHER" id="PTHR11102:SF160">
    <property type="entry name" value="ERAD-ASSOCIATED E3 UBIQUITIN-PROTEIN LIGASE COMPONENT HRD3"/>
    <property type="match status" value="1"/>
</dbReference>
<keyword evidence="1" id="KW-0732">Signal</keyword>
<dbReference type="EMBL" id="JAHRID010000009">
    <property type="protein sequence ID" value="MBV2130732.1"/>
    <property type="molecule type" value="Genomic_DNA"/>
</dbReference>
<evidence type="ECO:0000313" key="3">
    <source>
        <dbReference type="Proteomes" id="UP000704611"/>
    </source>
</evidence>
<reference evidence="2 3" key="1">
    <citation type="submission" date="2021-06" db="EMBL/GenBank/DDBJ databases">
        <title>Rheinheimera indica sp. nov., isolated from deep-sea sediment.</title>
        <authorList>
            <person name="Wang Z."/>
            <person name="Zhang X.-Y."/>
        </authorList>
    </citation>
    <scope>NUCLEOTIDE SEQUENCE [LARGE SCALE GENOMIC DNA]</scope>
    <source>
        <strain evidence="2 3">SM2107</strain>
    </source>
</reference>
<dbReference type="InterPro" id="IPR006597">
    <property type="entry name" value="Sel1-like"/>
</dbReference>
<dbReference type="SMART" id="SM00671">
    <property type="entry name" value="SEL1"/>
    <property type="match status" value="3"/>
</dbReference>
<gene>
    <name evidence="2" type="ORF">KQY15_16670</name>
</gene>
<evidence type="ECO:0000313" key="2">
    <source>
        <dbReference type="EMBL" id="MBV2130732.1"/>
    </source>
</evidence>
<feature type="chain" id="PRO_5045403661" evidence="1">
    <location>
        <begin position="25"/>
        <end position="209"/>
    </location>
</feature>
<name>A0ABS6MPK1_9GAMM</name>
<sequence length="209" mass="23559">MKSAMLLPVFLLVSALITVPAANAQQVDAVQLYSQDELLDLIKTNSHLRRVRADDCQLVQDIEARADIMRLPAYQFLYGDMLAYAVCVPRNVERGWDLMLQAAAQGLPEALEQVGRYYHIGRFVQVDIDKALVYLHEAAAMGNLNAKLRYAQLLVDGHGSPVDFEQSYRWLHHAISADQGTHARIQQLLQQLAKKMPERVVASARRPVR</sequence>